<feature type="domain" description="ABC transmembrane type-1" evidence="10">
    <location>
        <begin position="68"/>
        <end position="284"/>
    </location>
</feature>
<dbReference type="PROSITE" id="PS50928">
    <property type="entry name" value="ABC_TM1"/>
    <property type="match status" value="1"/>
</dbReference>
<dbReference type="AlphaFoldDB" id="A0A2D6YIN1"/>
<keyword evidence="7 9" id="KW-1133">Transmembrane helix</keyword>
<evidence type="ECO:0000256" key="6">
    <source>
        <dbReference type="ARBA" id="ARBA00022970"/>
    </source>
</evidence>
<keyword evidence="4" id="KW-1003">Cell membrane</keyword>
<evidence type="ECO:0000256" key="1">
    <source>
        <dbReference type="ARBA" id="ARBA00004651"/>
    </source>
</evidence>
<reference evidence="12" key="1">
    <citation type="submission" date="2017-09" db="EMBL/GenBank/DDBJ databases">
        <title>The Reconstruction of 2,631 Draft Metagenome-Assembled Genomes from the Global Oceans.</title>
        <authorList>
            <person name="Tully B.J."/>
            <person name="Graham E.D."/>
            <person name="Heidelberg J.F."/>
        </authorList>
    </citation>
    <scope>NUCLEOTIDE SEQUENCE [LARGE SCALE GENOMIC DNA]</scope>
</reference>
<dbReference type="InterPro" id="IPR010065">
    <property type="entry name" value="AA_ABC_transptr_permease_3TM"/>
</dbReference>
<protein>
    <submittedName>
        <fullName evidence="11">Amino acid ABC transporter permease</fullName>
    </submittedName>
</protein>
<feature type="transmembrane region" description="Helical" evidence="9">
    <location>
        <begin position="74"/>
        <end position="92"/>
    </location>
</feature>
<dbReference type="CDD" id="cd06261">
    <property type="entry name" value="TM_PBP2"/>
    <property type="match status" value="1"/>
</dbReference>
<dbReference type="Pfam" id="PF00528">
    <property type="entry name" value="BPD_transp_1"/>
    <property type="match status" value="1"/>
</dbReference>
<evidence type="ECO:0000259" key="10">
    <source>
        <dbReference type="PROSITE" id="PS50928"/>
    </source>
</evidence>
<dbReference type="GO" id="GO:0006865">
    <property type="term" value="P:amino acid transport"/>
    <property type="evidence" value="ECO:0007669"/>
    <property type="project" value="UniProtKB-KW"/>
</dbReference>
<keyword evidence="5 9" id="KW-0812">Transmembrane</keyword>
<evidence type="ECO:0000256" key="5">
    <source>
        <dbReference type="ARBA" id="ARBA00022692"/>
    </source>
</evidence>
<dbReference type="Proteomes" id="UP000226525">
    <property type="component" value="Unassembled WGS sequence"/>
</dbReference>
<dbReference type="InterPro" id="IPR035906">
    <property type="entry name" value="MetI-like_sf"/>
</dbReference>
<dbReference type="PANTHER" id="PTHR30614">
    <property type="entry name" value="MEMBRANE COMPONENT OF AMINO ACID ABC TRANSPORTER"/>
    <property type="match status" value="1"/>
</dbReference>
<dbReference type="SUPFAM" id="SSF161098">
    <property type="entry name" value="MetI-like"/>
    <property type="match status" value="1"/>
</dbReference>
<comment type="caution">
    <text evidence="11">The sequence shown here is derived from an EMBL/GenBank/DDBJ whole genome shotgun (WGS) entry which is preliminary data.</text>
</comment>
<evidence type="ECO:0000256" key="4">
    <source>
        <dbReference type="ARBA" id="ARBA00022475"/>
    </source>
</evidence>
<dbReference type="GO" id="GO:0043190">
    <property type="term" value="C:ATP-binding cassette (ABC) transporter complex"/>
    <property type="evidence" value="ECO:0007669"/>
    <property type="project" value="InterPro"/>
</dbReference>
<feature type="transmembrane region" description="Helical" evidence="9">
    <location>
        <begin position="12"/>
        <end position="32"/>
    </location>
</feature>
<evidence type="ECO:0000313" key="12">
    <source>
        <dbReference type="Proteomes" id="UP000226525"/>
    </source>
</evidence>
<evidence type="ECO:0000313" key="11">
    <source>
        <dbReference type="EMBL" id="MAH63046.1"/>
    </source>
</evidence>
<evidence type="ECO:0000256" key="7">
    <source>
        <dbReference type="ARBA" id="ARBA00022989"/>
    </source>
</evidence>
<comment type="similarity">
    <text evidence="2">Belongs to the binding-protein-dependent transport system permease family. HisMQ subfamily.</text>
</comment>
<evidence type="ECO:0000256" key="9">
    <source>
        <dbReference type="RuleBase" id="RU363032"/>
    </source>
</evidence>
<name>A0A2D6YIN1_9DELT</name>
<dbReference type="GO" id="GO:0022857">
    <property type="term" value="F:transmembrane transporter activity"/>
    <property type="evidence" value="ECO:0007669"/>
    <property type="project" value="InterPro"/>
</dbReference>
<keyword evidence="8 9" id="KW-0472">Membrane</keyword>
<accession>A0A2D6YIN1</accession>
<evidence type="ECO:0000256" key="2">
    <source>
        <dbReference type="ARBA" id="ARBA00010072"/>
    </source>
</evidence>
<keyword evidence="6" id="KW-0029">Amino-acid transport</keyword>
<gene>
    <name evidence="11" type="ORF">CMN54_06300</name>
</gene>
<feature type="transmembrane region" description="Helical" evidence="9">
    <location>
        <begin position="265"/>
        <end position="284"/>
    </location>
</feature>
<dbReference type="EMBL" id="NZEX01000073">
    <property type="protein sequence ID" value="MAH63046.1"/>
    <property type="molecule type" value="Genomic_DNA"/>
</dbReference>
<dbReference type="Gene3D" id="1.10.3720.10">
    <property type="entry name" value="MetI-like"/>
    <property type="match status" value="1"/>
</dbReference>
<dbReference type="InterPro" id="IPR043429">
    <property type="entry name" value="ArtM/GltK/GlnP/TcyL/YhdX-like"/>
</dbReference>
<sequence>MSRSTLRYRWSWVDSVVLIGIIGFFGFIGYRVDTVLVYQWDWGFLPGYLFRWDEETQSLLPNLLVKGLLTTLRLAFWSIILATLIGFVTGMMRTSRRLFPKAFSRLYVELIRNVPPIVFIFVFYFFISSQIIPLLGLDTLDQRLGPTGQSVVELLFGPVSLLSNTFSGIFCLALFEAAYITEIVRSGIQSISSGQREAAMSIGLSRWQQMRYVVLPQAVQRVIPPLAGQFIILIKDSSIVSLISIQELTFLTLEVANSTQRVFEVWVFVAGVYFVLCYSCALIFRRLEMKLDSSRI</sequence>
<comment type="subcellular location">
    <subcellularLocation>
        <location evidence="1 9">Cell membrane</location>
        <topology evidence="1 9">Multi-pass membrane protein</topology>
    </subcellularLocation>
</comment>
<dbReference type="NCBIfam" id="TIGR01726">
    <property type="entry name" value="HEQRo_perm_3TM"/>
    <property type="match status" value="1"/>
</dbReference>
<dbReference type="PANTHER" id="PTHR30614:SF20">
    <property type="entry name" value="GLUTAMINE TRANSPORT SYSTEM PERMEASE PROTEIN GLNP"/>
    <property type="match status" value="1"/>
</dbReference>
<evidence type="ECO:0000256" key="3">
    <source>
        <dbReference type="ARBA" id="ARBA00022448"/>
    </source>
</evidence>
<keyword evidence="3 9" id="KW-0813">Transport</keyword>
<dbReference type="InterPro" id="IPR000515">
    <property type="entry name" value="MetI-like"/>
</dbReference>
<proteinExistence type="inferred from homology"/>
<organism evidence="11 12">
    <name type="scientific">SAR324 cluster bacterium</name>
    <dbReference type="NCBI Taxonomy" id="2024889"/>
    <lineage>
        <taxon>Bacteria</taxon>
        <taxon>Deltaproteobacteria</taxon>
        <taxon>SAR324 cluster</taxon>
    </lineage>
</organism>
<feature type="transmembrane region" description="Helical" evidence="9">
    <location>
        <begin position="113"/>
        <end position="135"/>
    </location>
</feature>
<evidence type="ECO:0000256" key="8">
    <source>
        <dbReference type="ARBA" id="ARBA00023136"/>
    </source>
</evidence>
<feature type="transmembrane region" description="Helical" evidence="9">
    <location>
        <begin position="155"/>
        <end position="175"/>
    </location>
</feature>